<name>A0A7K0CZK2_9NOCA</name>
<dbReference type="PRINTS" id="PR00111">
    <property type="entry name" value="ABHYDROLASE"/>
</dbReference>
<comment type="caution">
    <text evidence="3">The sequence shown here is derived from an EMBL/GenBank/DDBJ whole genome shotgun (WGS) entry which is preliminary data.</text>
</comment>
<evidence type="ECO:0000313" key="3">
    <source>
        <dbReference type="EMBL" id="MQY18871.1"/>
    </source>
</evidence>
<dbReference type="EC" id="3.7.1.13" evidence="3"/>
<dbReference type="Proteomes" id="UP000438448">
    <property type="component" value="Unassembled WGS sequence"/>
</dbReference>
<dbReference type="InterPro" id="IPR000073">
    <property type="entry name" value="AB_hydrolase_1"/>
</dbReference>
<proteinExistence type="predicted"/>
<dbReference type="InterPro" id="IPR000639">
    <property type="entry name" value="Epox_hydrolase-like"/>
</dbReference>
<gene>
    <name evidence="3" type="primary">carC_3</name>
    <name evidence="3" type="ORF">NRB20_19550</name>
</gene>
<evidence type="ECO:0000259" key="2">
    <source>
        <dbReference type="Pfam" id="PF12697"/>
    </source>
</evidence>
<dbReference type="EMBL" id="WEGK01000003">
    <property type="protein sequence ID" value="MQY18871.1"/>
    <property type="molecule type" value="Genomic_DNA"/>
</dbReference>
<evidence type="ECO:0000313" key="4">
    <source>
        <dbReference type="Proteomes" id="UP000438448"/>
    </source>
</evidence>
<dbReference type="Gene3D" id="3.40.50.1820">
    <property type="entry name" value="alpha/beta hydrolase"/>
    <property type="match status" value="1"/>
</dbReference>
<dbReference type="AlphaFoldDB" id="A0A7K0CZK2"/>
<dbReference type="Pfam" id="PF12697">
    <property type="entry name" value="Abhydrolase_6"/>
    <property type="match status" value="1"/>
</dbReference>
<feature type="region of interest" description="Disordered" evidence="1">
    <location>
        <begin position="278"/>
        <end position="306"/>
    </location>
</feature>
<keyword evidence="4" id="KW-1185">Reference proteome</keyword>
<protein>
    <submittedName>
        <fullName evidence="3">2-hydroxy-6-oxo-6-(2'-aminophenyl)hexa-2, 4-dienoic acid hydrolase</fullName>
        <ecNumber evidence="3">3.7.1.13</ecNumber>
    </submittedName>
</protein>
<dbReference type="PANTHER" id="PTHR46438:SF11">
    <property type="entry name" value="LIPASE-RELATED"/>
    <property type="match status" value="1"/>
</dbReference>
<evidence type="ECO:0000256" key="1">
    <source>
        <dbReference type="SAM" id="MobiDB-lite"/>
    </source>
</evidence>
<sequence length="306" mass="32908">MRLGVGVQRRTLVVDGLVTSYLEAGAGEPVVLLHGGEFGAGAEVGWERTIGVLAERYRVIAPDMLGFGESAKVVDFTDGRGMRIRHIARFLALLGVESAHFVGNSMGAVNMFADITSAAPRLPMRSMVTICGGGEIQSNEHMRALYDYDATPEAMRRIVIALFHSDKYPADEEYVRRRYEASVAPGAWEALAAARFRRPGADAPPAPSSRRAYERISIPALVVEGGGDKLLPPGWAAEIAGAIALGRHAVVPEAGHCPQIEQPEVVNELLLAFLDEQSRTESESPAPVRVANASSAVAEPNRKDRT</sequence>
<dbReference type="SUPFAM" id="SSF53474">
    <property type="entry name" value="alpha/beta-Hydrolases"/>
    <property type="match status" value="1"/>
</dbReference>
<dbReference type="PRINTS" id="PR00412">
    <property type="entry name" value="EPOXHYDRLASE"/>
</dbReference>
<reference evidence="3 4" key="1">
    <citation type="submission" date="2019-10" db="EMBL/GenBank/DDBJ databases">
        <title>Nocardia macrotermitis sp. nov. and Nocardia aurantia sp. nov., isolated from the gut of fungus growing-termite Macrotermes natalensis.</title>
        <authorList>
            <person name="Benndorf R."/>
            <person name="Schwitalla J."/>
            <person name="Martin K."/>
            <person name="De Beer W."/>
            <person name="Kaster A.-K."/>
            <person name="Vollmers J."/>
            <person name="Poulsen M."/>
            <person name="Beemelmanns C."/>
        </authorList>
    </citation>
    <scope>NUCLEOTIDE SEQUENCE [LARGE SCALE GENOMIC DNA]</scope>
    <source>
        <strain evidence="3 4">RB20</strain>
    </source>
</reference>
<accession>A0A7K0CZK2</accession>
<organism evidence="3 4">
    <name type="scientific">Nocardia macrotermitis</name>
    <dbReference type="NCBI Taxonomy" id="2585198"/>
    <lineage>
        <taxon>Bacteria</taxon>
        <taxon>Bacillati</taxon>
        <taxon>Actinomycetota</taxon>
        <taxon>Actinomycetes</taxon>
        <taxon>Mycobacteriales</taxon>
        <taxon>Nocardiaceae</taxon>
        <taxon>Nocardia</taxon>
    </lineage>
</organism>
<dbReference type="InterPro" id="IPR029058">
    <property type="entry name" value="AB_hydrolase_fold"/>
</dbReference>
<feature type="domain" description="AB hydrolase-1" evidence="2">
    <location>
        <begin position="30"/>
        <end position="268"/>
    </location>
</feature>
<dbReference type="PANTHER" id="PTHR46438">
    <property type="entry name" value="ALPHA/BETA-HYDROLASES SUPERFAMILY PROTEIN"/>
    <property type="match status" value="1"/>
</dbReference>
<dbReference type="GO" id="GO:0018768">
    <property type="term" value="F:2-hydroxy-6-oxo-6-(2'-aminophenyl)hexa-2,4-dienoate hydrolase activity"/>
    <property type="evidence" value="ECO:0007669"/>
    <property type="project" value="UniProtKB-EC"/>
</dbReference>
<keyword evidence="3" id="KW-0378">Hydrolase</keyword>